<protein>
    <submittedName>
        <fullName evidence="1">Uncharacterized protein</fullName>
    </submittedName>
</protein>
<name>A0A0L8H0U9_OCTBM</name>
<dbReference type="AlphaFoldDB" id="A0A0L8H0U9"/>
<accession>A0A0L8H0U9</accession>
<gene>
    <name evidence="1" type="ORF">OCBIM_22024845mg</name>
</gene>
<organism evidence="1">
    <name type="scientific">Octopus bimaculoides</name>
    <name type="common">California two-spotted octopus</name>
    <dbReference type="NCBI Taxonomy" id="37653"/>
    <lineage>
        <taxon>Eukaryota</taxon>
        <taxon>Metazoa</taxon>
        <taxon>Spiralia</taxon>
        <taxon>Lophotrochozoa</taxon>
        <taxon>Mollusca</taxon>
        <taxon>Cephalopoda</taxon>
        <taxon>Coleoidea</taxon>
        <taxon>Octopodiformes</taxon>
        <taxon>Octopoda</taxon>
        <taxon>Incirrata</taxon>
        <taxon>Octopodidae</taxon>
        <taxon>Octopus</taxon>
    </lineage>
</organism>
<evidence type="ECO:0000313" key="1">
    <source>
        <dbReference type="EMBL" id="KOF82734.1"/>
    </source>
</evidence>
<dbReference type="EMBL" id="KQ419640">
    <property type="protein sequence ID" value="KOF82734.1"/>
    <property type="molecule type" value="Genomic_DNA"/>
</dbReference>
<proteinExistence type="predicted"/>
<reference evidence="1" key="1">
    <citation type="submission" date="2015-07" db="EMBL/GenBank/DDBJ databases">
        <title>MeaNS - Measles Nucleotide Surveillance Program.</title>
        <authorList>
            <person name="Tran T."/>
            <person name="Druce J."/>
        </authorList>
    </citation>
    <scope>NUCLEOTIDE SEQUENCE</scope>
    <source>
        <strain evidence="1">UCB-OBI-ISO-001</strain>
        <tissue evidence="1">Gonad</tissue>
    </source>
</reference>
<sequence>MHVYIYIYLKIVHVPNQKKSLFLSCMKKTQKVNWIWFLGVRQMPLCHLSRHKM</sequence>